<dbReference type="NCBIfam" id="NF047646">
    <property type="entry name" value="REP_Tyr_transpos"/>
    <property type="match status" value="1"/>
</dbReference>
<dbReference type="InterPro" id="IPR002686">
    <property type="entry name" value="Transposase_17"/>
</dbReference>
<dbReference type="STRING" id="482461.SAMN05216244_1944"/>
<keyword evidence="3" id="KW-1185">Reference proteome</keyword>
<accession>A0A1G9RDR9</accession>
<organism evidence="2 3">
    <name type="scientific">Sediminibacillus halophilus</name>
    <dbReference type="NCBI Taxonomy" id="482461"/>
    <lineage>
        <taxon>Bacteria</taxon>
        <taxon>Bacillati</taxon>
        <taxon>Bacillota</taxon>
        <taxon>Bacilli</taxon>
        <taxon>Bacillales</taxon>
        <taxon>Bacillaceae</taxon>
        <taxon>Sediminibacillus</taxon>
    </lineage>
</organism>
<dbReference type="PANTHER" id="PTHR34322:SF2">
    <property type="entry name" value="TRANSPOSASE IS200-LIKE DOMAIN-CONTAINING PROTEIN"/>
    <property type="match status" value="1"/>
</dbReference>
<dbReference type="EMBL" id="FNHF01000002">
    <property type="protein sequence ID" value="SDM21363.1"/>
    <property type="molecule type" value="Genomic_DNA"/>
</dbReference>
<evidence type="ECO:0000313" key="3">
    <source>
        <dbReference type="Proteomes" id="UP000182347"/>
    </source>
</evidence>
<dbReference type="Pfam" id="PF01797">
    <property type="entry name" value="Y1_Tnp"/>
    <property type="match status" value="1"/>
</dbReference>
<evidence type="ECO:0000259" key="1">
    <source>
        <dbReference type="SMART" id="SM01321"/>
    </source>
</evidence>
<name>A0A1G9RDR9_9BACI</name>
<dbReference type="PANTHER" id="PTHR34322">
    <property type="entry name" value="TRANSPOSASE, Y1_TNP DOMAIN-CONTAINING"/>
    <property type="match status" value="1"/>
</dbReference>
<dbReference type="GO" id="GO:0004803">
    <property type="term" value="F:transposase activity"/>
    <property type="evidence" value="ECO:0007669"/>
    <property type="project" value="InterPro"/>
</dbReference>
<dbReference type="AlphaFoldDB" id="A0A1G9RDR9"/>
<protein>
    <submittedName>
        <fullName evidence="2">REP element-mobilizing transposase RayT</fullName>
    </submittedName>
</protein>
<dbReference type="GO" id="GO:0003677">
    <property type="term" value="F:DNA binding"/>
    <property type="evidence" value="ECO:0007669"/>
    <property type="project" value="InterPro"/>
</dbReference>
<feature type="domain" description="Transposase IS200-like" evidence="1">
    <location>
        <begin position="22"/>
        <end position="136"/>
    </location>
</feature>
<dbReference type="GO" id="GO:0006313">
    <property type="term" value="P:DNA transposition"/>
    <property type="evidence" value="ECO:0007669"/>
    <property type="project" value="InterPro"/>
</dbReference>
<dbReference type="Gene3D" id="3.30.70.1290">
    <property type="entry name" value="Transposase IS200-like"/>
    <property type="match status" value="1"/>
</dbReference>
<dbReference type="SMART" id="SM01321">
    <property type="entry name" value="Y1_Tnp"/>
    <property type="match status" value="1"/>
</dbReference>
<dbReference type="SUPFAM" id="SSF143422">
    <property type="entry name" value="Transposase IS200-like"/>
    <property type="match status" value="1"/>
</dbReference>
<sequence length="209" mass="25104">MVFLLNKMKGAMRMSRLLRAWIPGGIYHITARGNRKQALFKEEEDFQRYLETLKSVKRKHPFILHAYCLMPNHIHLLVEVIDQPPSNFMKILHMKYAIYFNKKYDLIGHVFQGRFHAHYITSIQYFLHVSRYIHLNPCAANICIIPEEYQWSSYHEYMFPEMHKRIIEPNKLLSYFFEPRRLHYHEYVNDRKTEVTALAPVLPGPIPEE</sequence>
<reference evidence="3" key="1">
    <citation type="submission" date="2016-10" db="EMBL/GenBank/DDBJ databases">
        <authorList>
            <person name="Varghese N."/>
            <person name="Submissions S."/>
        </authorList>
    </citation>
    <scope>NUCLEOTIDE SEQUENCE [LARGE SCALE GENOMIC DNA]</scope>
    <source>
        <strain evidence="3">CGMCC 1.6199</strain>
    </source>
</reference>
<gene>
    <name evidence="2" type="ORF">SAMN05216244_1944</name>
</gene>
<proteinExistence type="predicted"/>
<dbReference type="OrthoDB" id="9788881at2"/>
<dbReference type="Proteomes" id="UP000182347">
    <property type="component" value="Unassembled WGS sequence"/>
</dbReference>
<evidence type="ECO:0000313" key="2">
    <source>
        <dbReference type="EMBL" id="SDM21363.1"/>
    </source>
</evidence>
<dbReference type="InterPro" id="IPR036515">
    <property type="entry name" value="Transposase_17_sf"/>
</dbReference>